<dbReference type="PANTHER" id="PTHR47447:SF26">
    <property type="entry name" value="CHLOROPLAST RNA SPLICING4"/>
    <property type="match status" value="1"/>
</dbReference>
<feature type="region of interest" description="Disordered" evidence="5">
    <location>
        <begin position="1414"/>
        <end position="1445"/>
    </location>
</feature>
<dbReference type="InterPro" id="IPR002885">
    <property type="entry name" value="PPR_rpt"/>
</dbReference>
<evidence type="ECO:0000256" key="4">
    <source>
        <dbReference type="PROSITE-ProRule" id="PRU00708"/>
    </source>
</evidence>
<keyword evidence="2" id="KW-0677">Repeat</keyword>
<dbReference type="Pfam" id="PF13041">
    <property type="entry name" value="PPR_2"/>
    <property type="match status" value="4"/>
</dbReference>
<feature type="repeat" description="PPR" evidence="4">
    <location>
        <begin position="396"/>
        <end position="430"/>
    </location>
</feature>
<evidence type="ECO:0000313" key="6">
    <source>
        <dbReference type="EMBL" id="GJN00656.1"/>
    </source>
</evidence>
<feature type="repeat" description="PPR" evidence="4">
    <location>
        <begin position="1024"/>
        <end position="1058"/>
    </location>
</feature>
<reference evidence="6" key="2">
    <citation type="submission" date="2021-12" db="EMBL/GenBank/DDBJ databases">
        <title>Resequencing data analysis of finger millet.</title>
        <authorList>
            <person name="Hatakeyama M."/>
            <person name="Aluri S."/>
            <person name="Balachadran M.T."/>
            <person name="Sivarajan S.R."/>
            <person name="Poveda L."/>
            <person name="Shimizu-Inatsugi R."/>
            <person name="Schlapbach R."/>
            <person name="Sreeman S.M."/>
            <person name="Shimizu K.K."/>
        </authorList>
    </citation>
    <scope>NUCLEOTIDE SEQUENCE</scope>
</reference>
<feature type="repeat" description="PPR" evidence="4">
    <location>
        <begin position="709"/>
        <end position="743"/>
    </location>
</feature>
<evidence type="ECO:0000313" key="7">
    <source>
        <dbReference type="Proteomes" id="UP001054889"/>
    </source>
</evidence>
<dbReference type="Pfam" id="PF13812">
    <property type="entry name" value="PPR_3"/>
    <property type="match status" value="3"/>
</dbReference>
<dbReference type="InterPro" id="IPR011990">
    <property type="entry name" value="TPR-like_helical_dom_sf"/>
</dbReference>
<accession>A0AAV5CR37</accession>
<feature type="region of interest" description="Disordered" evidence="5">
    <location>
        <begin position="60"/>
        <end position="101"/>
    </location>
</feature>
<dbReference type="PANTHER" id="PTHR47447">
    <property type="entry name" value="OS03G0856100 PROTEIN"/>
    <property type="match status" value="1"/>
</dbReference>
<dbReference type="Pfam" id="PF01535">
    <property type="entry name" value="PPR"/>
    <property type="match status" value="5"/>
</dbReference>
<keyword evidence="7" id="KW-1185">Reference proteome</keyword>
<evidence type="ECO:0008006" key="8">
    <source>
        <dbReference type="Google" id="ProtNLM"/>
    </source>
</evidence>
<dbReference type="Proteomes" id="UP001054889">
    <property type="component" value="Unassembled WGS sequence"/>
</dbReference>
<feature type="compositionally biased region" description="Basic residues" evidence="5">
    <location>
        <begin position="1425"/>
        <end position="1437"/>
    </location>
</feature>
<organism evidence="6 7">
    <name type="scientific">Eleusine coracana subsp. coracana</name>
    <dbReference type="NCBI Taxonomy" id="191504"/>
    <lineage>
        <taxon>Eukaryota</taxon>
        <taxon>Viridiplantae</taxon>
        <taxon>Streptophyta</taxon>
        <taxon>Embryophyta</taxon>
        <taxon>Tracheophyta</taxon>
        <taxon>Spermatophyta</taxon>
        <taxon>Magnoliopsida</taxon>
        <taxon>Liliopsida</taxon>
        <taxon>Poales</taxon>
        <taxon>Poaceae</taxon>
        <taxon>PACMAD clade</taxon>
        <taxon>Chloridoideae</taxon>
        <taxon>Cynodonteae</taxon>
        <taxon>Eleusininae</taxon>
        <taxon>Eleusine</taxon>
    </lineage>
</organism>
<feature type="repeat" description="PPR" evidence="4">
    <location>
        <begin position="849"/>
        <end position="883"/>
    </location>
</feature>
<dbReference type="PROSITE" id="PS51375">
    <property type="entry name" value="PPR"/>
    <property type="match status" value="18"/>
</dbReference>
<feature type="repeat" description="PPR" evidence="4">
    <location>
        <begin position="219"/>
        <end position="253"/>
    </location>
</feature>
<feature type="compositionally biased region" description="Pro residues" evidence="5">
    <location>
        <begin position="60"/>
        <end position="76"/>
    </location>
</feature>
<evidence type="ECO:0000256" key="3">
    <source>
        <dbReference type="ARBA" id="ARBA00022946"/>
    </source>
</evidence>
<protein>
    <recommendedName>
        <fullName evidence="8">Pentacotripeptide-repeat region of PRORP domain-containing protein</fullName>
    </recommendedName>
</protein>
<feature type="repeat" description="PPR" evidence="4">
    <location>
        <begin position="779"/>
        <end position="813"/>
    </location>
</feature>
<feature type="repeat" description="PPR" evidence="4">
    <location>
        <begin position="254"/>
        <end position="290"/>
    </location>
</feature>
<dbReference type="Gene3D" id="1.25.40.10">
    <property type="entry name" value="Tetratricopeptide repeat domain"/>
    <property type="match status" value="9"/>
</dbReference>
<gene>
    <name evidence="6" type="primary">ga17852</name>
    <name evidence="6" type="ORF">PR202_ga17852</name>
</gene>
<feature type="repeat" description="PPR" evidence="4">
    <location>
        <begin position="1094"/>
        <end position="1128"/>
    </location>
</feature>
<evidence type="ECO:0000256" key="1">
    <source>
        <dbReference type="ARBA" id="ARBA00007626"/>
    </source>
</evidence>
<name>A0AAV5CR37_ELECO</name>
<keyword evidence="3" id="KW-0809">Transit peptide</keyword>
<feature type="repeat" description="PPR" evidence="4">
    <location>
        <begin position="989"/>
        <end position="1023"/>
    </location>
</feature>
<feature type="repeat" description="PPR" evidence="4">
    <location>
        <begin position="466"/>
        <end position="500"/>
    </location>
</feature>
<evidence type="ECO:0000256" key="5">
    <source>
        <dbReference type="SAM" id="MobiDB-lite"/>
    </source>
</evidence>
<feature type="repeat" description="PPR" evidence="4">
    <location>
        <begin position="501"/>
        <end position="535"/>
    </location>
</feature>
<comment type="caution">
    <text evidence="6">The sequence shown here is derived from an EMBL/GenBank/DDBJ whole genome shotgun (WGS) entry which is preliminary data.</text>
</comment>
<feature type="compositionally biased region" description="Low complexity" evidence="5">
    <location>
        <begin position="87"/>
        <end position="96"/>
    </location>
</feature>
<dbReference type="EMBL" id="BQKI01000008">
    <property type="protein sequence ID" value="GJN00656.1"/>
    <property type="molecule type" value="Genomic_DNA"/>
</dbReference>
<feature type="repeat" description="PPR" evidence="4">
    <location>
        <begin position="291"/>
        <end position="325"/>
    </location>
</feature>
<feature type="repeat" description="PPR" evidence="4">
    <location>
        <begin position="326"/>
        <end position="360"/>
    </location>
</feature>
<feature type="repeat" description="PPR" evidence="4">
    <location>
        <begin position="919"/>
        <end position="953"/>
    </location>
</feature>
<sequence length="1445" mass="161003">MPLMAVASPHFPFPTPSSSTRHLRRAATAIAAASSSSGDFDYPLADPSVRWPNLSFPHLPAPRFPATTPSPAPVRPPQAEEDERSAESTIASTSAAVEPLDARAHRTRVKKLSKIALRRAQDWRERVAGLADAVLALPPGAPVDDVLDGARASADEVALVLRAVGERSWRRALDAFEWLARGGAPAPRAVAVVLGVLGRARQDAAAEEVFVRFAGEGATVQVFNAMMGVYARSGRFDDVRQLLDAMRDRGVEPDLVSFNTLINAMAKSGCLAAGVALDLLFEVRQAGLRPDVITYNTLISACSQSSNLEDALSVFEEMMASECRPDLWTYNTMVSVCGRCGKVQEAERLFTELLEKGFKPDAVSYNSLLYAYAKEGDADNVERVCEELVKAGFTKNEITYNTMIHMYGKMGRLDLAIGLYDEMRAMGCAPDTVTYTVLIDSLGKMDRIAEAGTVLEEMVDAGLKPTLVTFSALICAYAKGGRQEEAEKTFDSMVESGVKPDRFAYLVMLDIFARSGETKKLMDLYRTMIKDSYRPDDGLYQVLLAALAKGDGGEVIEEVIHDMELVCQMSPQIISTILMKAGCIYQGSKLLKKACIEGYEPDRKSLVDITDAYIMMGKHEEGLSLLECIREHVKSSHDVVSECFIMLLCREQSIAAFDEYSKIQMLNYGSFGRESNLYEYLITCLEEAGFCPEACQVFSDMQLIGVKPSRKIYESVISAYCKLGFPETAHMLMDDALAYGVSLNILSSRVTIIEAYGKMKLWQKAESFVKGLRQASGIDRRIWNALISAYAESGLYEKARAVFDNMMKTGPLPTVESINGMMRALIVDGRLDELYVVVQQLQDMDFKISKSTVLLMLDAFARAGDVFEVMKIYNGMKAAGYLPSMHLYRTMISLLCHHNRFRDAELMVAEMKGAGLTPDLVILNALLMMYTVAGNFDRTEQIYHGILEGGLEPDEDTYNALIVMYCRSFRPEEGFTLLNEMNKRGIKPRLQSYKSLLAASGKAKLEEKADQLFQEMRSNGCRLNRSIYHMMMKIYRNAGNHSKAEHLLAVMKEDDVEPTISTMHILMTSYGSAGHPHEAESVLNSLKTSNVEVSTLPYSAVLDAYLKNGDYNLGITKLLEMKRDGVEPDHQVWTCFIRAASLCEQTDDAVLLLKSLQDCGFDLPLRLILYLNMLLTKRTPALLTEVDNFLEELGALEDSAALNFVNALEDLLWAFERRATASWIFQLAAKRGIYHNIFRVKEKDWGADFRKLSAGAALVGLTLWLDHMQDASLQGSPEAPKSIVLVTGEGEYNRVSLHKTIRAYLMEMGSPLLPSKTRSGRFVVKSYSLKMWLKDSPFCMDLELKDAPALPKLNTMKLTDGYFMRAGLVPAFKDIHEQLGEVWPKKFSRLALLSEESRNEVIQADIKGRKEKLERMQKKGLVMPRKSKKGQRRKFVRQSKQAVPK</sequence>
<proteinExistence type="inferred from homology"/>
<evidence type="ECO:0000256" key="2">
    <source>
        <dbReference type="ARBA" id="ARBA00022737"/>
    </source>
</evidence>
<feature type="repeat" description="PPR" evidence="4">
    <location>
        <begin position="884"/>
        <end position="918"/>
    </location>
</feature>
<dbReference type="SUPFAM" id="SSF48452">
    <property type="entry name" value="TPR-like"/>
    <property type="match status" value="2"/>
</dbReference>
<feature type="repeat" description="PPR" evidence="4">
    <location>
        <begin position="431"/>
        <end position="465"/>
    </location>
</feature>
<comment type="similarity">
    <text evidence="1">Belongs to the PPR family. P subfamily.</text>
</comment>
<reference evidence="6" key="1">
    <citation type="journal article" date="2018" name="DNA Res.">
        <title>Multiple hybrid de novo genome assembly of finger millet, an orphan allotetraploid crop.</title>
        <authorList>
            <person name="Hatakeyama M."/>
            <person name="Aluri S."/>
            <person name="Balachadran M.T."/>
            <person name="Sivarajan S.R."/>
            <person name="Patrignani A."/>
            <person name="Gruter S."/>
            <person name="Poveda L."/>
            <person name="Shimizu-Inatsugi R."/>
            <person name="Baeten J."/>
            <person name="Francoijs K.J."/>
            <person name="Nataraja K.N."/>
            <person name="Reddy Y.A.N."/>
            <person name="Phadnis S."/>
            <person name="Ravikumar R.L."/>
            <person name="Schlapbach R."/>
            <person name="Sreeman S.M."/>
            <person name="Shimizu K.K."/>
        </authorList>
    </citation>
    <scope>NUCLEOTIDE SEQUENCE</scope>
</reference>
<feature type="repeat" description="PPR" evidence="4">
    <location>
        <begin position="361"/>
        <end position="395"/>
    </location>
</feature>
<dbReference type="NCBIfam" id="TIGR00756">
    <property type="entry name" value="PPR"/>
    <property type="match status" value="15"/>
</dbReference>
<feature type="repeat" description="PPR" evidence="4">
    <location>
        <begin position="954"/>
        <end position="988"/>
    </location>
</feature>